<gene>
    <name evidence="1" type="ORF">E2C01_017207</name>
</gene>
<comment type="caution">
    <text evidence="1">The sequence shown here is derived from an EMBL/GenBank/DDBJ whole genome shotgun (WGS) entry which is preliminary data.</text>
</comment>
<evidence type="ECO:0000313" key="2">
    <source>
        <dbReference type="Proteomes" id="UP000324222"/>
    </source>
</evidence>
<dbReference type="EMBL" id="VSRR010001292">
    <property type="protein sequence ID" value="MPC24136.1"/>
    <property type="molecule type" value="Genomic_DNA"/>
</dbReference>
<organism evidence="1 2">
    <name type="scientific">Portunus trituberculatus</name>
    <name type="common">Swimming crab</name>
    <name type="synonym">Neptunus trituberculatus</name>
    <dbReference type="NCBI Taxonomy" id="210409"/>
    <lineage>
        <taxon>Eukaryota</taxon>
        <taxon>Metazoa</taxon>
        <taxon>Ecdysozoa</taxon>
        <taxon>Arthropoda</taxon>
        <taxon>Crustacea</taxon>
        <taxon>Multicrustacea</taxon>
        <taxon>Malacostraca</taxon>
        <taxon>Eumalacostraca</taxon>
        <taxon>Eucarida</taxon>
        <taxon>Decapoda</taxon>
        <taxon>Pleocyemata</taxon>
        <taxon>Brachyura</taxon>
        <taxon>Eubrachyura</taxon>
        <taxon>Portunoidea</taxon>
        <taxon>Portunidae</taxon>
        <taxon>Portuninae</taxon>
        <taxon>Portunus</taxon>
    </lineage>
</organism>
<proteinExistence type="predicted"/>
<evidence type="ECO:0000313" key="1">
    <source>
        <dbReference type="EMBL" id="MPC24136.1"/>
    </source>
</evidence>
<keyword evidence="2" id="KW-1185">Reference proteome</keyword>
<sequence length="62" mass="7160">MMNKNESTEFTKLPFTTEICSFLMTKSLHWCYVDKPASHANCGSTTKPPRERCETLPYILKC</sequence>
<accession>A0A5B7DT56</accession>
<name>A0A5B7DT56_PORTR</name>
<protein>
    <submittedName>
        <fullName evidence="1">Uncharacterized protein</fullName>
    </submittedName>
</protein>
<dbReference type="AlphaFoldDB" id="A0A5B7DT56"/>
<dbReference type="Proteomes" id="UP000324222">
    <property type="component" value="Unassembled WGS sequence"/>
</dbReference>
<reference evidence="1 2" key="1">
    <citation type="submission" date="2019-05" db="EMBL/GenBank/DDBJ databases">
        <title>Another draft genome of Portunus trituberculatus and its Hox gene families provides insights of decapod evolution.</title>
        <authorList>
            <person name="Jeong J.-H."/>
            <person name="Song I."/>
            <person name="Kim S."/>
            <person name="Choi T."/>
            <person name="Kim D."/>
            <person name="Ryu S."/>
            <person name="Kim W."/>
        </authorList>
    </citation>
    <scope>NUCLEOTIDE SEQUENCE [LARGE SCALE GENOMIC DNA]</scope>
    <source>
        <tissue evidence="1">Muscle</tissue>
    </source>
</reference>